<gene>
    <name evidence="1" type="ORF">GCM10023353_13750</name>
</gene>
<comment type="caution">
    <text evidence="1">The sequence shown here is derived from an EMBL/GenBank/DDBJ whole genome shotgun (WGS) entry which is preliminary data.</text>
</comment>
<sequence>MPESPACGRLEVGLMGFADSLKGLVGKAKGYAQQNPDKIDQAVEKFGDTVDEKTGGKYADKVDKAQDTIKGKLSE</sequence>
<dbReference type="Pfam" id="PF14013">
    <property type="entry name" value="MT0933_antitox"/>
    <property type="match status" value="1"/>
</dbReference>
<dbReference type="Proteomes" id="UP001500839">
    <property type="component" value="Unassembled WGS sequence"/>
</dbReference>
<keyword evidence="2" id="KW-1185">Reference proteome</keyword>
<evidence type="ECO:0000313" key="2">
    <source>
        <dbReference type="Proteomes" id="UP001500839"/>
    </source>
</evidence>
<dbReference type="RefSeq" id="WP_242474628.1">
    <property type="nucleotide sequence ID" value="NZ_BAABKQ010000001.1"/>
</dbReference>
<proteinExistence type="predicted"/>
<reference evidence="2" key="1">
    <citation type="journal article" date="2019" name="Int. J. Syst. Evol. Microbiol.">
        <title>The Global Catalogue of Microorganisms (GCM) 10K type strain sequencing project: providing services to taxonomists for standard genome sequencing and annotation.</title>
        <authorList>
            <consortium name="The Broad Institute Genomics Platform"/>
            <consortium name="The Broad Institute Genome Sequencing Center for Infectious Disease"/>
            <person name="Wu L."/>
            <person name="Ma J."/>
        </authorList>
    </citation>
    <scope>NUCLEOTIDE SEQUENCE [LARGE SCALE GENOMIC DNA]</scope>
    <source>
        <strain evidence="2">JCM 18542</strain>
    </source>
</reference>
<evidence type="ECO:0000313" key="1">
    <source>
        <dbReference type="EMBL" id="GAA4810643.1"/>
    </source>
</evidence>
<dbReference type="InterPro" id="IPR028037">
    <property type="entry name" value="Antitoxin_Rv0909/MT0933"/>
</dbReference>
<protein>
    <recommendedName>
        <fullName evidence="3">Antitoxin</fullName>
    </recommendedName>
</protein>
<evidence type="ECO:0008006" key="3">
    <source>
        <dbReference type="Google" id="ProtNLM"/>
    </source>
</evidence>
<accession>A0ABP9CJ56</accession>
<name>A0ABP9CJ56_9ACTN</name>
<dbReference type="EMBL" id="BAABKQ010000001">
    <property type="protein sequence ID" value="GAA4810643.1"/>
    <property type="molecule type" value="Genomic_DNA"/>
</dbReference>
<organism evidence="1 2">
    <name type="scientific">Tomitella cavernea</name>
    <dbReference type="NCBI Taxonomy" id="1387982"/>
    <lineage>
        <taxon>Bacteria</taxon>
        <taxon>Bacillati</taxon>
        <taxon>Actinomycetota</taxon>
        <taxon>Actinomycetes</taxon>
        <taxon>Mycobacteriales</taxon>
        <taxon>Tomitella</taxon>
    </lineage>
</organism>